<dbReference type="InterPro" id="IPR003343">
    <property type="entry name" value="Big_2"/>
</dbReference>
<dbReference type="InterPro" id="IPR013783">
    <property type="entry name" value="Ig-like_fold"/>
</dbReference>
<accession>A0A1T4Q0P7</accession>
<dbReference type="InterPro" id="IPR011050">
    <property type="entry name" value="Pectin_lyase_fold/virulence"/>
</dbReference>
<dbReference type="GeneID" id="303368040"/>
<proteinExistence type="inferred from homology"/>
<keyword evidence="2" id="KW-0964">Secreted</keyword>
<keyword evidence="7" id="KW-1185">Reference proteome</keyword>
<dbReference type="Gene3D" id="2.160.20.10">
    <property type="entry name" value="Single-stranded right-handed beta-helix, Pectin lyase-like"/>
    <property type="match status" value="1"/>
</dbReference>
<dbReference type="PROSITE" id="PS51257">
    <property type="entry name" value="PROKAR_LIPOPROTEIN"/>
    <property type="match status" value="1"/>
</dbReference>
<dbReference type="GO" id="GO:0030570">
    <property type="term" value="F:pectate lyase activity"/>
    <property type="evidence" value="ECO:0007669"/>
    <property type="project" value="InterPro"/>
</dbReference>
<dbReference type="AlphaFoldDB" id="A0A1T4Q0P7"/>
<feature type="domain" description="BIG2" evidence="4">
    <location>
        <begin position="238"/>
        <end position="322"/>
    </location>
</feature>
<dbReference type="GO" id="GO:0000272">
    <property type="term" value="P:polysaccharide catabolic process"/>
    <property type="evidence" value="ECO:0007669"/>
    <property type="project" value="UniProtKB-KW"/>
</dbReference>
<dbReference type="STRING" id="225004.SAMN02745152_01812"/>
<dbReference type="InterPro" id="IPR045032">
    <property type="entry name" value="PEL"/>
</dbReference>
<dbReference type="InterPro" id="IPR002022">
    <property type="entry name" value="Pec_lyase"/>
</dbReference>
<dbReference type="SMART" id="SM00635">
    <property type="entry name" value="BID_2"/>
    <property type="match status" value="3"/>
</dbReference>
<dbReference type="Gene3D" id="2.60.40.10">
    <property type="entry name" value="Immunoglobulins"/>
    <property type="match status" value="1"/>
</dbReference>
<organism evidence="6 7">
    <name type="scientific">Treponema berlinense</name>
    <dbReference type="NCBI Taxonomy" id="225004"/>
    <lineage>
        <taxon>Bacteria</taxon>
        <taxon>Pseudomonadati</taxon>
        <taxon>Spirochaetota</taxon>
        <taxon>Spirochaetia</taxon>
        <taxon>Spirochaetales</taxon>
        <taxon>Treponemataceae</taxon>
        <taxon>Treponema</taxon>
    </lineage>
</organism>
<keyword evidence="2" id="KW-0624">Polysaccharide degradation</keyword>
<dbReference type="PANTHER" id="PTHR31683">
    <property type="entry name" value="PECTATE LYASE 18-RELATED"/>
    <property type="match status" value="1"/>
</dbReference>
<comment type="subcellular location">
    <subcellularLocation>
        <location evidence="2">Secreted</location>
    </subcellularLocation>
</comment>
<evidence type="ECO:0000313" key="6">
    <source>
        <dbReference type="EMBL" id="SJZ97363.1"/>
    </source>
</evidence>
<evidence type="ECO:0000256" key="2">
    <source>
        <dbReference type="RuleBase" id="RU361173"/>
    </source>
</evidence>
<keyword evidence="2" id="KW-0119">Carbohydrate metabolism</keyword>
<evidence type="ECO:0000259" key="4">
    <source>
        <dbReference type="SMART" id="SM00635"/>
    </source>
</evidence>
<feature type="signal peptide" evidence="3">
    <location>
        <begin position="1"/>
        <end position="28"/>
    </location>
</feature>
<evidence type="ECO:0000259" key="5">
    <source>
        <dbReference type="SMART" id="SM00656"/>
    </source>
</evidence>
<dbReference type="OrthoDB" id="148600at2"/>
<sequence>MKKNSQKRKFGTILLSLAALFAVLFSTAACKTDSDDDELNSVTINPSEATINANGQISLYADVDRKGSGTPVYKWEITSGDDYATLENATSATCVVTGKNTTASAQRVTVKCTVTFASTTKEAEATVTVSTAKVELESVSIAGSAEIESTANTELTATPAFTIKGASPTVTYTWTISAGREYAELSESTTGTIKLTANNTTTEAQTVTVKVTAAYDGTTKEATKTVKILARGQVVENKVTSVSVSAEKSSIACDGSTTLTATPVYSGNPEITYTWTISSGSEYAELSESTTGTATLTAKNTTTAEQTVKVKVSASDGTNSVESTCEVTVGAAAAVETGNVIKASDTPLGFAGVNYAMPTFTNVVTVKTRNELMKAINNENSLIYIDGMIDMSDEGNGSKLPAEGASNIAVSSVMDSWIASKTSNAYKTYAAWVEAYAAVCEKSTDDKEVGNSGNSSLCKMVWTLNNAWKSVIQLKLNSNTTIIGLGNNSGIRGGTISINGIKNVVIRNLTLVDAIDMFPHHEVKSKGESDGFNAQFDCITIQGSNTANIWIDHCTMKDTLVMQHVQSGTKEKWQNYDGLCDIKGDGKGITVSNCHMYHHDKTMLVGSDDNEGDNTVRKLSIINNHFDTCVQRLPMARNSQFHVLNNWYTFGKTQSVGDGKTKGDYCIGARKGALIYSEANYFDSNMQYSIRGNEKTASMAKVYDTGSVDKNTKKTDEYTAVDSAPFTVPYSYEPMTAENAKTYVAANAGAGVWTVVK</sequence>
<dbReference type="SUPFAM" id="SSF51126">
    <property type="entry name" value="Pectin lyase-like"/>
    <property type="match status" value="1"/>
</dbReference>
<dbReference type="SMART" id="SM00656">
    <property type="entry name" value="Amb_all"/>
    <property type="match status" value="1"/>
</dbReference>
<dbReference type="RefSeq" id="WP_078931543.1">
    <property type="nucleotide sequence ID" value="NZ_FUXC01000011.1"/>
</dbReference>
<comment type="similarity">
    <text evidence="2">Belongs to the polysaccharide lyase 1 family.</text>
</comment>
<dbReference type="Proteomes" id="UP000190395">
    <property type="component" value="Unassembled WGS sequence"/>
</dbReference>
<keyword evidence="3" id="KW-0732">Signal</keyword>
<feature type="domain" description="BIG2" evidence="4">
    <location>
        <begin position="38"/>
        <end position="121"/>
    </location>
</feature>
<feature type="domain" description="Pectate lyase" evidence="5">
    <location>
        <begin position="432"/>
        <end position="688"/>
    </location>
</feature>
<protein>
    <submittedName>
        <fullName evidence="6">Pectate lyase</fullName>
    </submittedName>
</protein>
<gene>
    <name evidence="6" type="ORF">SAMN02745152_01812</name>
</gene>
<dbReference type="EMBL" id="FUXC01000011">
    <property type="protein sequence ID" value="SJZ97363.1"/>
    <property type="molecule type" value="Genomic_DNA"/>
</dbReference>
<feature type="domain" description="BIG2" evidence="4">
    <location>
        <begin position="135"/>
        <end position="225"/>
    </location>
</feature>
<dbReference type="PANTHER" id="PTHR31683:SF18">
    <property type="entry name" value="PECTATE LYASE 21-RELATED"/>
    <property type="match status" value="1"/>
</dbReference>
<name>A0A1T4Q0P7_9SPIR</name>
<dbReference type="Pfam" id="PF00544">
    <property type="entry name" value="Pectate_lyase_4"/>
    <property type="match status" value="1"/>
</dbReference>
<evidence type="ECO:0000256" key="1">
    <source>
        <dbReference type="ARBA" id="ARBA00023239"/>
    </source>
</evidence>
<dbReference type="InterPro" id="IPR012334">
    <property type="entry name" value="Pectin_lyas_fold"/>
</dbReference>
<dbReference type="GO" id="GO:0005576">
    <property type="term" value="C:extracellular region"/>
    <property type="evidence" value="ECO:0007669"/>
    <property type="project" value="UniProtKB-SubCell"/>
</dbReference>
<evidence type="ECO:0000256" key="3">
    <source>
        <dbReference type="SAM" id="SignalP"/>
    </source>
</evidence>
<evidence type="ECO:0000313" key="7">
    <source>
        <dbReference type="Proteomes" id="UP000190395"/>
    </source>
</evidence>
<reference evidence="6 7" key="1">
    <citation type="submission" date="2017-02" db="EMBL/GenBank/DDBJ databases">
        <authorList>
            <person name="Peterson S.W."/>
        </authorList>
    </citation>
    <scope>NUCLEOTIDE SEQUENCE [LARGE SCALE GENOMIC DNA]</scope>
    <source>
        <strain evidence="6 7">ATCC BAA-909</strain>
    </source>
</reference>
<feature type="chain" id="PRO_5012684898" evidence="3">
    <location>
        <begin position="29"/>
        <end position="757"/>
    </location>
</feature>
<keyword evidence="1 2" id="KW-0456">Lyase</keyword>